<accession>A0A5B8MU82</accession>
<evidence type="ECO:0000313" key="3">
    <source>
        <dbReference type="EMBL" id="QDZ23876.1"/>
    </source>
</evidence>
<feature type="transmembrane region" description="Helical" evidence="1">
    <location>
        <begin position="264"/>
        <end position="286"/>
    </location>
</feature>
<evidence type="ECO:0000259" key="2">
    <source>
        <dbReference type="Pfam" id="PF00487"/>
    </source>
</evidence>
<dbReference type="STRING" id="1764295.A0A5B8MU82"/>
<reference evidence="3 4" key="1">
    <citation type="submission" date="2018-07" db="EMBL/GenBank/DDBJ databases">
        <title>The complete nuclear genome of the prasinophyte Chloropicon primus (CCMP1205).</title>
        <authorList>
            <person name="Pombert J.-F."/>
            <person name="Otis C."/>
            <person name="Turmel M."/>
            <person name="Lemieux C."/>
        </authorList>
    </citation>
    <scope>NUCLEOTIDE SEQUENCE [LARGE SCALE GENOMIC DNA]</scope>
    <source>
        <strain evidence="3 4">CCMP1205</strain>
    </source>
</reference>
<feature type="domain" description="Fatty acid desaturase" evidence="2">
    <location>
        <begin position="148"/>
        <end position="344"/>
    </location>
</feature>
<evidence type="ECO:0000313" key="4">
    <source>
        <dbReference type="Proteomes" id="UP000316726"/>
    </source>
</evidence>
<protein>
    <recommendedName>
        <fullName evidence="2">Fatty acid desaturase domain-containing protein</fullName>
    </recommendedName>
</protein>
<keyword evidence="1" id="KW-0812">Transmembrane</keyword>
<gene>
    <name evidence="3" type="ORF">A3770_11p63940</name>
</gene>
<dbReference type="AlphaFoldDB" id="A0A5B8MU82"/>
<dbReference type="GO" id="GO:0006629">
    <property type="term" value="P:lipid metabolic process"/>
    <property type="evidence" value="ECO:0007669"/>
    <property type="project" value="InterPro"/>
</dbReference>
<keyword evidence="1" id="KW-1133">Transmembrane helix</keyword>
<dbReference type="Pfam" id="PF00487">
    <property type="entry name" value="FA_desaturase"/>
    <property type="match status" value="1"/>
</dbReference>
<organism evidence="3 4">
    <name type="scientific">Chloropicon primus</name>
    <dbReference type="NCBI Taxonomy" id="1764295"/>
    <lineage>
        <taxon>Eukaryota</taxon>
        <taxon>Viridiplantae</taxon>
        <taxon>Chlorophyta</taxon>
        <taxon>Chloropicophyceae</taxon>
        <taxon>Chloropicales</taxon>
        <taxon>Chloropicaceae</taxon>
        <taxon>Chloropicon</taxon>
    </lineage>
</organism>
<feature type="transmembrane region" description="Helical" evidence="1">
    <location>
        <begin position="181"/>
        <end position="199"/>
    </location>
</feature>
<keyword evidence="4" id="KW-1185">Reference proteome</keyword>
<dbReference type="Proteomes" id="UP000316726">
    <property type="component" value="Chromosome 11"/>
</dbReference>
<keyword evidence="1" id="KW-0472">Membrane</keyword>
<feature type="transmembrane region" description="Helical" evidence="1">
    <location>
        <begin position="142"/>
        <end position="161"/>
    </location>
</feature>
<proteinExistence type="predicted"/>
<dbReference type="EMBL" id="CP031044">
    <property type="protein sequence ID" value="QDZ23876.1"/>
    <property type="molecule type" value="Genomic_DNA"/>
</dbReference>
<sequence>MVRGVLTKARRATVAGSGRAATIGSARGSVVRAARSKRRAVAPRALDTFAINAMAHAVLRDVHAPEFMPLLVDNQRWAWPRWFAARRLASELAPYSRDIVGLSLASLIFGVWLATLALMFAQPESVMPNVFVGLGQGGLAKLASAAAVFVFRAWVTTGLFVTVHDAIHGQVTPSFSKLNHLIGSVLAFCYASFSYKLLYRDHWRHHADPTSEHDPDYYEGGLRTWLSRFMGHYSTFWQLFWESFQFWSFCAVGHRLLHIEFGSMVVRVAMIWALPSLVSGFQLFYFGTYLPHKDHPDSEHSSRSNDWPWVLSLLSCFHFGACHEEHHAFPTVAWWELPAVRAKRKRL</sequence>
<feature type="transmembrane region" description="Helical" evidence="1">
    <location>
        <begin position="99"/>
        <end position="121"/>
    </location>
</feature>
<evidence type="ECO:0000256" key="1">
    <source>
        <dbReference type="SAM" id="Phobius"/>
    </source>
</evidence>
<dbReference type="OrthoDB" id="9980984at2759"/>
<name>A0A5B8MU82_9CHLO</name>
<dbReference type="InterPro" id="IPR005804">
    <property type="entry name" value="FA_desaturase_dom"/>
</dbReference>